<proteinExistence type="predicted"/>
<accession>A0A0F9DTD5</accession>
<dbReference type="EMBL" id="LAZR01037909">
    <property type="protein sequence ID" value="KKL20936.1"/>
    <property type="molecule type" value="Genomic_DNA"/>
</dbReference>
<name>A0A0F9DTD5_9ZZZZ</name>
<evidence type="ECO:0000313" key="1">
    <source>
        <dbReference type="EMBL" id="KKL20936.1"/>
    </source>
</evidence>
<sequence length="96" mass="10593">RGAEPISKWRTRVSTNYLAVISCTHCGEMIITKPDGSIFCACTTKRSCKHPEGMDNCHECTIARLQARVEEAMRTVNYLNGGAGAPVPWLPVEVKE</sequence>
<feature type="non-terminal residue" evidence="1">
    <location>
        <position position="1"/>
    </location>
</feature>
<dbReference type="AlphaFoldDB" id="A0A0F9DTD5"/>
<protein>
    <submittedName>
        <fullName evidence="1">Uncharacterized protein</fullName>
    </submittedName>
</protein>
<comment type="caution">
    <text evidence="1">The sequence shown here is derived from an EMBL/GenBank/DDBJ whole genome shotgun (WGS) entry which is preliminary data.</text>
</comment>
<organism evidence="1">
    <name type="scientific">marine sediment metagenome</name>
    <dbReference type="NCBI Taxonomy" id="412755"/>
    <lineage>
        <taxon>unclassified sequences</taxon>
        <taxon>metagenomes</taxon>
        <taxon>ecological metagenomes</taxon>
    </lineage>
</organism>
<reference evidence="1" key="1">
    <citation type="journal article" date="2015" name="Nature">
        <title>Complex archaea that bridge the gap between prokaryotes and eukaryotes.</title>
        <authorList>
            <person name="Spang A."/>
            <person name="Saw J.H."/>
            <person name="Jorgensen S.L."/>
            <person name="Zaremba-Niedzwiedzka K."/>
            <person name="Martijn J."/>
            <person name="Lind A.E."/>
            <person name="van Eijk R."/>
            <person name="Schleper C."/>
            <person name="Guy L."/>
            <person name="Ettema T.J."/>
        </authorList>
    </citation>
    <scope>NUCLEOTIDE SEQUENCE</scope>
</reference>
<gene>
    <name evidence="1" type="ORF">LCGC14_2450450</name>
</gene>